<dbReference type="Proteomes" id="UP001519345">
    <property type="component" value="Unassembled WGS sequence"/>
</dbReference>
<name>A0ABS4IDW5_9BACI</name>
<proteinExistence type="predicted"/>
<dbReference type="InterPro" id="IPR011200">
    <property type="entry name" value="UCP012608"/>
</dbReference>
<dbReference type="Pfam" id="PF10094">
    <property type="entry name" value="DUF2332"/>
    <property type="match status" value="1"/>
</dbReference>
<dbReference type="EMBL" id="JAGGKX010000004">
    <property type="protein sequence ID" value="MBP1969136.1"/>
    <property type="molecule type" value="Genomic_DNA"/>
</dbReference>
<dbReference type="PIRSF" id="PIRSF012608">
    <property type="entry name" value="UCP012608"/>
    <property type="match status" value="1"/>
</dbReference>
<evidence type="ECO:0000313" key="1">
    <source>
        <dbReference type="EMBL" id="MBP1969136.1"/>
    </source>
</evidence>
<evidence type="ECO:0008006" key="3">
    <source>
        <dbReference type="Google" id="ProtNLM"/>
    </source>
</evidence>
<accession>A0ABS4IDW5</accession>
<protein>
    <recommendedName>
        <fullName evidence="3">DUF2332 domain-containing protein</fullName>
    </recommendedName>
</protein>
<comment type="caution">
    <text evidence="1">The sequence shown here is derived from an EMBL/GenBank/DDBJ whole genome shotgun (WGS) entry which is preliminary data.</text>
</comment>
<evidence type="ECO:0000313" key="2">
    <source>
        <dbReference type="Proteomes" id="UP001519345"/>
    </source>
</evidence>
<reference evidence="1 2" key="1">
    <citation type="submission" date="2021-03" db="EMBL/GenBank/DDBJ databases">
        <title>Genomic Encyclopedia of Type Strains, Phase IV (KMG-IV): sequencing the most valuable type-strain genomes for metagenomic binning, comparative biology and taxonomic classification.</title>
        <authorList>
            <person name="Goeker M."/>
        </authorList>
    </citation>
    <scope>NUCLEOTIDE SEQUENCE [LARGE SCALE GENOMIC DNA]</scope>
    <source>
        <strain evidence="1 2">DSM 25609</strain>
    </source>
</reference>
<gene>
    <name evidence="1" type="ORF">J2Z83_001239</name>
</gene>
<organism evidence="1 2">
    <name type="scientific">Virgibacillus natechei</name>
    <dbReference type="NCBI Taxonomy" id="1216297"/>
    <lineage>
        <taxon>Bacteria</taxon>
        <taxon>Bacillati</taxon>
        <taxon>Bacillota</taxon>
        <taxon>Bacilli</taxon>
        <taxon>Bacillales</taxon>
        <taxon>Bacillaceae</taxon>
        <taxon>Virgibacillus</taxon>
    </lineage>
</organism>
<dbReference type="RefSeq" id="WP_209462339.1">
    <property type="nucleotide sequence ID" value="NZ_CP110224.1"/>
</dbReference>
<keyword evidence="2" id="KW-1185">Reference proteome</keyword>
<sequence length="341" mass="39179">MDIATISERFKVFAHRECRGSSDLYEYLSEHIAMDEKLLAICTKVQQGQPIPNLFFGAVHYLLLKGTEHGLKDFYESIVESPKKTEQCFPYFKDFCQLNKDEIISVMKSRLVQTNEVRRCSYLYPSFSFVYEKVKKPLALIEIGTSAGLQLLWDKYSYSYETDVVYGNNYSTVHINGQVKGERLPYLPNNSPPVACRIGIDLHVSDLNSAEDYLWLKALIWPEHTERRDLLASAADYVKINHINFVEGDGVALLPDILKGIPEDAVICVFHTHVANQLSKQDKVQLLQHIKNSGKERDIFHLYNNIQDGDLHLDYYIDGYEHTSTVGETDSHGRWFSWNLS</sequence>